<dbReference type="InterPro" id="IPR037401">
    <property type="entry name" value="SnoaL-like"/>
</dbReference>
<feature type="domain" description="SnoaL-like" evidence="1">
    <location>
        <begin position="13"/>
        <end position="116"/>
    </location>
</feature>
<comment type="caution">
    <text evidence="2">The sequence shown here is derived from an EMBL/GenBank/DDBJ whole genome shotgun (WGS) entry which is preliminary data.</text>
</comment>
<dbReference type="Pfam" id="PF12680">
    <property type="entry name" value="SnoaL_2"/>
    <property type="match status" value="1"/>
</dbReference>
<keyword evidence="3" id="KW-1185">Reference proteome</keyword>
<accession>A0AAW6T7R5</accession>
<organism evidence="2 3">
    <name type="scientific">Ruicaihuangia caeni</name>
    <dbReference type="NCBI Taxonomy" id="3042517"/>
    <lineage>
        <taxon>Bacteria</taxon>
        <taxon>Bacillati</taxon>
        <taxon>Actinomycetota</taxon>
        <taxon>Actinomycetes</taxon>
        <taxon>Micrococcales</taxon>
        <taxon>Microbacteriaceae</taxon>
        <taxon>Ruicaihuangia</taxon>
    </lineage>
</organism>
<proteinExistence type="predicted"/>
<name>A0AAW6T7R5_9MICO</name>
<reference evidence="2 3" key="1">
    <citation type="submission" date="2023-04" db="EMBL/GenBank/DDBJ databases">
        <title>Klugiella caeni sp. nov. isolated from the sludge of biochemical tank.</title>
        <authorList>
            <person name="Geng K."/>
        </authorList>
    </citation>
    <scope>NUCLEOTIDE SEQUENCE [LARGE SCALE GENOMIC DNA]</scope>
    <source>
        <strain evidence="2 3">YN-L-19</strain>
    </source>
</reference>
<dbReference type="AlphaFoldDB" id="A0AAW6T7R5"/>
<dbReference type="EMBL" id="JASATX010000003">
    <property type="protein sequence ID" value="MDI2099136.1"/>
    <property type="molecule type" value="Genomic_DNA"/>
</dbReference>
<gene>
    <name evidence="2" type="ORF">QF206_09205</name>
</gene>
<dbReference type="SUPFAM" id="SSF54427">
    <property type="entry name" value="NTF2-like"/>
    <property type="match status" value="1"/>
</dbReference>
<dbReference type="InterPro" id="IPR032710">
    <property type="entry name" value="NTF2-like_dom_sf"/>
</dbReference>
<dbReference type="RefSeq" id="WP_281488917.1">
    <property type="nucleotide sequence ID" value="NZ_JASATX010000003.1"/>
</dbReference>
<evidence type="ECO:0000313" key="3">
    <source>
        <dbReference type="Proteomes" id="UP001321506"/>
    </source>
</evidence>
<protein>
    <submittedName>
        <fullName evidence="2">Nuclear transport factor 2 family protein</fullName>
    </submittedName>
</protein>
<sequence length="136" mass="14764">MSERAQQNLAVLREYFDAMTQGGPPATMPFYADDAELIVPGSHEASGTYRGLDGVGQFGATMRRLTDGTFRLSPIDLFASDDRVVTYATASAEAGGKRLEWTRVIMTDIVEGKFARLQFFESDQDAVDALLTGASS</sequence>
<dbReference type="Gene3D" id="3.10.450.50">
    <property type="match status" value="1"/>
</dbReference>
<evidence type="ECO:0000313" key="2">
    <source>
        <dbReference type="EMBL" id="MDI2099136.1"/>
    </source>
</evidence>
<evidence type="ECO:0000259" key="1">
    <source>
        <dbReference type="Pfam" id="PF12680"/>
    </source>
</evidence>
<dbReference type="Proteomes" id="UP001321506">
    <property type="component" value="Unassembled WGS sequence"/>
</dbReference>